<dbReference type="Pfam" id="PF13561">
    <property type="entry name" value="adh_short_C2"/>
    <property type="match status" value="1"/>
</dbReference>
<dbReference type="PRINTS" id="PR00081">
    <property type="entry name" value="GDHRDH"/>
</dbReference>
<keyword evidence="2" id="KW-0521">NADP</keyword>
<comment type="caution">
    <text evidence="5">The sequence shown here is derived from an EMBL/GenBank/DDBJ whole genome shotgun (WGS) entry which is preliminary data.</text>
</comment>
<keyword evidence="3" id="KW-0560">Oxidoreductase</keyword>
<keyword evidence="6" id="KW-1185">Reference proteome</keyword>
<accession>A0A9P5EYA0</accession>
<comment type="similarity">
    <text evidence="1">Belongs to the short-chain dehydrogenases/reductases (SDR) family.</text>
</comment>
<dbReference type="OrthoDB" id="9997102at2759"/>
<dbReference type="EMBL" id="QPMT01000010">
    <property type="protein sequence ID" value="KAF4861631.1"/>
    <property type="molecule type" value="Genomic_DNA"/>
</dbReference>
<evidence type="ECO:0000313" key="5">
    <source>
        <dbReference type="EMBL" id="KAF4861631.1"/>
    </source>
</evidence>
<dbReference type="AlphaFoldDB" id="A0A9P5EYA0"/>
<evidence type="ECO:0000259" key="4">
    <source>
        <dbReference type="Pfam" id="PF05368"/>
    </source>
</evidence>
<gene>
    <name evidence="5" type="primary">xecD-0</name>
    <name evidence="5" type="ORF">CGCSCA2_v004213</name>
</gene>
<dbReference type="Gene3D" id="3.40.50.720">
    <property type="entry name" value="NAD(P)-binding Rossmann-like Domain"/>
    <property type="match status" value="2"/>
</dbReference>
<dbReference type="Pfam" id="PF05368">
    <property type="entry name" value="NmrA"/>
    <property type="match status" value="1"/>
</dbReference>
<dbReference type="Gene3D" id="3.90.25.10">
    <property type="entry name" value="UDP-galactose 4-epimerase, domain 1"/>
    <property type="match status" value="1"/>
</dbReference>
<evidence type="ECO:0000256" key="2">
    <source>
        <dbReference type="ARBA" id="ARBA00022857"/>
    </source>
</evidence>
<dbReference type="FunFam" id="3.40.50.720:FF:000084">
    <property type="entry name" value="Short-chain dehydrogenase reductase"/>
    <property type="match status" value="1"/>
</dbReference>
<dbReference type="InterPro" id="IPR008030">
    <property type="entry name" value="NmrA-like"/>
</dbReference>
<evidence type="ECO:0000256" key="1">
    <source>
        <dbReference type="ARBA" id="ARBA00006484"/>
    </source>
</evidence>
<dbReference type="GO" id="GO:0016491">
    <property type="term" value="F:oxidoreductase activity"/>
    <property type="evidence" value="ECO:0007669"/>
    <property type="project" value="UniProtKB-KW"/>
</dbReference>
<feature type="domain" description="NmrA-like" evidence="4">
    <location>
        <begin position="264"/>
        <end position="496"/>
    </location>
</feature>
<dbReference type="PANTHER" id="PTHR24321:SF12">
    <property type="entry name" value="SHORT-CHAIN DEHYDROGENASE_REDUCTASE FAMILY, PUTATIVE (AFU_ORTHOLOGUE AFUA_5G14340)-RELATED"/>
    <property type="match status" value="1"/>
</dbReference>
<protein>
    <submittedName>
        <fullName evidence="5">2-(R)-hydroxypropyl-CoM dehydrogenase</fullName>
    </submittedName>
</protein>
<dbReference type="CDD" id="cd05233">
    <property type="entry name" value="SDR_c"/>
    <property type="match status" value="1"/>
</dbReference>
<dbReference type="SUPFAM" id="SSF51735">
    <property type="entry name" value="NAD(P)-binding Rossmann-fold domains"/>
    <property type="match status" value="2"/>
</dbReference>
<dbReference type="InterPro" id="IPR002347">
    <property type="entry name" value="SDR_fam"/>
</dbReference>
<dbReference type="InterPro" id="IPR036291">
    <property type="entry name" value="NAD(P)-bd_dom_sf"/>
</dbReference>
<dbReference type="Proteomes" id="UP000711996">
    <property type="component" value="Unassembled WGS sequence"/>
</dbReference>
<proteinExistence type="inferred from homology"/>
<evidence type="ECO:0000256" key="3">
    <source>
        <dbReference type="ARBA" id="ARBA00023002"/>
    </source>
</evidence>
<dbReference type="PRINTS" id="PR00080">
    <property type="entry name" value="SDRFAMILY"/>
</dbReference>
<dbReference type="PANTHER" id="PTHR24321">
    <property type="entry name" value="DEHYDROGENASES, SHORT CHAIN"/>
    <property type="match status" value="1"/>
</dbReference>
<sequence length="557" mass="59841">MSLFEGVAVVTGAASGIGRQVAVSFAREGCKRIALLDKDEEGLSETSRRCREANGDTRTFVIEIDNRNEDDVSAGMEYVTEEWGRIDYAVNCAGMFGPKAPSHLLTTAEFDEITTTNYRGTWLCSKAELSQMIKQEPLKTHDGRPGNRGVIVNVASNLSLVSRPETPAYSASKAAILSLTKSDAVDYAKYNIRINCVCPGIIDTPMTSEVSTDDPIIAVAPMKRKGTPQEVADAVLFLCSSKATFIHGAALSVDGGNMTTPAPKILVVGATGRTGTATISALFAHPNPPQILALTRSPSAPKSQALLTSHPSITLIQGEPTSPAPIFASHADISAVYLVTVPPADEAQAIPLIDASIAARVPHIVFTSVDRGGDEASWETSTDVPHFAAKHRVELHLRDTAVGTGTRWTVLRPSGFMDQFSPGAGVMGAVMGGLWATMPRDRKLQLVSARDIGVFAARALMEGPDGWGGRAIALAGDEISFAEAEETFEKVVGRAMPQTWTVVGRAVRWAVEDAGRSMDWFEKEGYKADIQKLRELEPGLQTWEMWLRESSGWVKGD</sequence>
<reference evidence="5" key="1">
    <citation type="submission" date="2019-06" db="EMBL/GenBank/DDBJ databases">
        <authorList>
            <person name="Gan P."/>
            <person name="Shirasu K."/>
        </authorList>
    </citation>
    <scope>NUCLEOTIDE SEQUENCE [LARGE SCALE GENOMIC DNA]</scope>
    <source>
        <strain evidence="5">CAD2</strain>
    </source>
</reference>
<organism evidence="5 6">
    <name type="scientific">Colletotrichum siamense</name>
    <name type="common">Anthracnose fungus</name>
    <dbReference type="NCBI Taxonomy" id="690259"/>
    <lineage>
        <taxon>Eukaryota</taxon>
        <taxon>Fungi</taxon>
        <taxon>Dikarya</taxon>
        <taxon>Ascomycota</taxon>
        <taxon>Pezizomycotina</taxon>
        <taxon>Sordariomycetes</taxon>
        <taxon>Hypocreomycetidae</taxon>
        <taxon>Glomerellales</taxon>
        <taxon>Glomerellaceae</taxon>
        <taxon>Colletotrichum</taxon>
        <taxon>Colletotrichum gloeosporioides species complex</taxon>
    </lineage>
</organism>
<evidence type="ECO:0000313" key="6">
    <source>
        <dbReference type="Proteomes" id="UP000711996"/>
    </source>
</evidence>
<name>A0A9P5EYA0_COLSI</name>